<keyword evidence="3" id="KW-1185">Reference proteome</keyword>
<keyword evidence="2" id="KW-0489">Methyltransferase</keyword>
<evidence type="ECO:0000313" key="3">
    <source>
        <dbReference type="Proteomes" id="UP000320876"/>
    </source>
</evidence>
<reference evidence="2 3" key="1">
    <citation type="submission" date="2019-06" db="EMBL/GenBank/DDBJ databases">
        <title>Sequencing the genomes of 1000 actinobacteria strains.</title>
        <authorList>
            <person name="Klenk H.-P."/>
        </authorList>
    </citation>
    <scope>NUCLEOTIDE SEQUENCE [LARGE SCALE GENOMIC DNA]</scope>
    <source>
        <strain evidence="2 3">DSM 45679</strain>
    </source>
</reference>
<dbReference type="Pfam" id="PF13649">
    <property type="entry name" value="Methyltransf_25"/>
    <property type="match status" value="1"/>
</dbReference>
<dbReference type="SUPFAM" id="SSF53335">
    <property type="entry name" value="S-adenosyl-L-methionine-dependent methyltransferases"/>
    <property type="match status" value="1"/>
</dbReference>
<name>A0A542CSE9_AMYCI</name>
<dbReference type="AlphaFoldDB" id="A0A542CSE9"/>
<keyword evidence="2" id="KW-0808">Transferase</keyword>
<evidence type="ECO:0000259" key="1">
    <source>
        <dbReference type="Pfam" id="PF13649"/>
    </source>
</evidence>
<proteinExistence type="predicted"/>
<accession>A0A542CSE9</accession>
<dbReference type="Gene3D" id="3.40.50.150">
    <property type="entry name" value="Vaccinia Virus protein VP39"/>
    <property type="match status" value="1"/>
</dbReference>
<dbReference type="InterPro" id="IPR041698">
    <property type="entry name" value="Methyltransf_25"/>
</dbReference>
<sequence>MTTNTAYPAAWLELRADADAAARASGLVAALRAHLPGPPLLVRDLGCGTGSMLRWLAGRLPGPQRWILHDRDPALLAVAAAAQPEHAADGAPVAVRTERGDITELRADDLAGTSLVTASALLDLLTAEEVAGLAGACTGAGCAALLTLSVAGRVELTPADPLDAELAAAFDDHQRRTVHGRELLGPDAVEATAAAFQRGGAAVRRHPSPWRLGESEAVLAAEWLRGWVAAAVEHRPDLEPAAEGYLRRRLSSCAEGALRVVVWHEDLLVLPAEG</sequence>
<comment type="caution">
    <text evidence="2">The sequence shown here is derived from an EMBL/GenBank/DDBJ whole genome shotgun (WGS) entry which is preliminary data.</text>
</comment>
<dbReference type="GO" id="GO:0008168">
    <property type="term" value="F:methyltransferase activity"/>
    <property type="evidence" value="ECO:0007669"/>
    <property type="project" value="UniProtKB-KW"/>
</dbReference>
<feature type="domain" description="Methyltransferase" evidence="1">
    <location>
        <begin position="43"/>
        <end position="131"/>
    </location>
</feature>
<dbReference type="RefSeq" id="WP_211358280.1">
    <property type="nucleotide sequence ID" value="NZ_VFML01000002.1"/>
</dbReference>
<protein>
    <submittedName>
        <fullName evidence="2">Methyltransferase family protein</fullName>
    </submittedName>
</protein>
<gene>
    <name evidence="2" type="ORF">FB471_5830</name>
</gene>
<dbReference type="EMBL" id="VFML01000002">
    <property type="protein sequence ID" value="TQI93690.1"/>
    <property type="molecule type" value="Genomic_DNA"/>
</dbReference>
<evidence type="ECO:0000313" key="2">
    <source>
        <dbReference type="EMBL" id="TQI93690.1"/>
    </source>
</evidence>
<organism evidence="2 3">
    <name type="scientific">Amycolatopsis cihanbeyliensis</name>
    <dbReference type="NCBI Taxonomy" id="1128664"/>
    <lineage>
        <taxon>Bacteria</taxon>
        <taxon>Bacillati</taxon>
        <taxon>Actinomycetota</taxon>
        <taxon>Actinomycetes</taxon>
        <taxon>Pseudonocardiales</taxon>
        <taxon>Pseudonocardiaceae</taxon>
        <taxon>Amycolatopsis</taxon>
    </lineage>
</organism>
<dbReference type="GO" id="GO:0032259">
    <property type="term" value="P:methylation"/>
    <property type="evidence" value="ECO:0007669"/>
    <property type="project" value="UniProtKB-KW"/>
</dbReference>
<dbReference type="InterPro" id="IPR029063">
    <property type="entry name" value="SAM-dependent_MTases_sf"/>
</dbReference>
<dbReference type="Proteomes" id="UP000320876">
    <property type="component" value="Unassembled WGS sequence"/>
</dbReference>